<dbReference type="EMBL" id="JBHEZX010000009">
    <property type="protein sequence ID" value="MFC1411957.1"/>
    <property type="molecule type" value="Genomic_DNA"/>
</dbReference>
<evidence type="ECO:0000313" key="1">
    <source>
        <dbReference type="EMBL" id="MFC1411957.1"/>
    </source>
</evidence>
<organism evidence="1 2">
    <name type="scientific">Streptacidiphilus alkalitolerans</name>
    <dbReference type="NCBI Taxonomy" id="3342712"/>
    <lineage>
        <taxon>Bacteria</taxon>
        <taxon>Bacillati</taxon>
        <taxon>Actinomycetota</taxon>
        <taxon>Actinomycetes</taxon>
        <taxon>Kitasatosporales</taxon>
        <taxon>Streptomycetaceae</taxon>
        <taxon>Streptacidiphilus</taxon>
    </lineage>
</organism>
<sequence length="138" mass="14214">MAQLPYPAHLIPDVSAGMLAHNDARAAAAQAGHVAVSIQLQRGAWSVKMDTRTAPAHSVRESDALALAEAVTTLVRCRVAVTGTCGPGQYGLVRLAGEEEARSLAAAMHAAVYGDPTGLKALTAELCAARGRTAEGTR</sequence>
<gene>
    <name evidence="1" type="ORF">ACEZDG_22075</name>
</gene>
<reference evidence="1 2" key="1">
    <citation type="submission" date="2024-09" db="EMBL/GenBank/DDBJ databases">
        <authorList>
            <person name="Lee S.D."/>
        </authorList>
    </citation>
    <scope>NUCLEOTIDE SEQUENCE [LARGE SCALE GENOMIC DNA]</scope>
    <source>
        <strain evidence="1 2">N1-1</strain>
    </source>
</reference>
<accession>A0ABV6VE13</accession>
<keyword evidence="2" id="KW-1185">Reference proteome</keyword>
<dbReference type="Proteomes" id="UP001592582">
    <property type="component" value="Unassembled WGS sequence"/>
</dbReference>
<evidence type="ECO:0000313" key="2">
    <source>
        <dbReference type="Proteomes" id="UP001592582"/>
    </source>
</evidence>
<protein>
    <submittedName>
        <fullName evidence="1">Uncharacterized protein</fullName>
    </submittedName>
</protein>
<proteinExistence type="predicted"/>
<name>A0ABV6VE13_9ACTN</name>
<comment type="caution">
    <text evidence="1">The sequence shown here is derived from an EMBL/GenBank/DDBJ whole genome shotgun (WGS) entry which is preliminary data.</text>
</comment>